<dbReference type="Gene3D" id="3.20.20.80">
    <property type="entry name" value="Glycosidases"/>
    <property type="match status" value="1"/>
</dbReference>
<keyword evidence="5" id="KW-0326">Glycosidase</keyword>
<dbReference type="EMBL" id="LRRQ01000126">
    <property type="protein sequence ID" value="OAM88595.1"/>
    <property type="molecule type" value="Genomic_DNA"/>
</dbReference>
<comment type="caution">
    <text evidence="7">The sequence shown here is derived from an EMBL/GenBank/DDBJ whole genome shotgun (WGS) entry which is preliminary data.</text>
</comment>
<name>A0A178IHG9_9BACT</name>
<evidence type="ECO:0000313" key="8">
    <source>
        <dbReference type="Proteomes" id="UP000078486"/>
    </source>
</evidence>
<dbReference type="PANTHER" id="PTHR10030:SF37">
    <property type="entry name" value="ALPHA-L-FUCOSIDASE-RELATED"/>
    <property type="match status" value="1"/>
</dbReference>
<reference evidence="7 8" key="1">
    <citation type="submission" date="2016-01" db="EMBL/GenBank/DDBJ databases">
        <title>High potential of lignocellulose degradation of a new Verrucomicrobia species.</title>
        <authorList>
            <person name="Wang Y."/>
            <person name="Shi Y."/>
            <person name="Qiu Z."/>
            <person name="Liu S."/>
            <person name="Yang H."/>
        </authorList>
    </citation>
    <scope>NUCLEOTIDE SEQUENCE [LARGE SCALE GENOMIC DNA]</scope>
    <source>
        <strain evidence="7 8">TSB47</strain>
    </source>
</reference>
<dbReference type="InterPro" id="IPR057739">
    <property type="entry name" value="Glyco_hydro_29_N"/>
</dbReference>
<sequence>MAPLPAERTVAPGKFEPTWASLTENYQCPEWFRDAKLGIWAHWSAQCVPGQGDWYARSMYVQGHKQYQSHVEHFGHPSEFGFMEIDNLWKADKWDPEALMALYKETGARYFVAMANHEDNFDAYDSKYHAWNSVNVGPKKDIVGTWARAARKNGLRFGVSNHSSHAWHWFQTAYGYDAEGPKAGVRYDAWRLTKADGKGKWWEGLDPRDLYCKPAIVIPDGFTSMQAAREWHDANNLPWTEAPPPDDPEFANKWFFRLQNLMDAYKPDFVYLDNWDLPLGQVGLDIVAHYYNSSMARDNGRLDVVLTAKGLPAEKRRAAVPDWERSVSDRIQPEPFETGTCIGQWHYKDDIEYKSVRQVVQLFVDVVSKNGTMLLNIPQRGDGSIDEREVAFLKNFAAWTKINGEGIFDSRPWETYGEGPTRVGRGRARDEAIPYTQDDMRFTAKDGRLYVFVLSPPVRPVTVTSLGLGGEFARPVGRVELVGSDEQIKWRQTDEALVIEQPARLPCEDVISFRITWK</sequence>
<dbReference type="InterPro" id="IPR017853">
    <property type="entry name" value="GH"/>
</dbReference>
<dbReference type="PANTHER" id="PTHR10030">
    <property type="entry name" value="ALPHA-L-FUCOSIDASE"/>
    <property type="match status" value="1"/>
</dbReference>
<dbReference type="SMART" id="SM00812">
    <property type="entry name" value="Alpha_L_fucos"/>
    <property type="match status" value="1"/>
</dbReference>
<evidence type="ECO:0000256" key="4">
    <source>
        <dbReference type="ARBA" id="ARBA00022801"/>
    </source>
</evidence>
<evidence type="ECO:0000256" key="1">
    <source>
        <dbReference type="ARBA" id="ARBA00007951"/>
    </source>
</evidence>
<gene>
    <name evidence="7" type="ORF">AW736_16135</name>
</gene>
<dbReference type="Gene3D" id="2.60.40.1180">
    <property type="entry name" value="Golgi alpha-mannosidase II"/>
    <property type="match status" value="1"/>
</dbReference>
<dbReference type="InterPro" id="IPR000933">
    <property type="entry name" value="Glyco_hydro_29"/>
</dbReference>
<keyword evidence="3" id="KW-0732">Signal</keyword>
<accession>A0A178IHG9</accession>
<dbReference type="GO" id="GO:0016139">
    <property type="term" value="P:glycoside catabolic process"/>
    <property type="evidence" value="ECO:0007669"/>
    <property type="project" value="TreeGrafter"/>
</dbReference>
<dbReference type="Proteomes" id="UP000078486">
    <property type="component" value="Unassembled WGS sequence"/>
</dbReference>
<dbReference type="GO" id="GO:0005764">
    <property type="term" value="C:lysosome"/>
    <property type="evidence" value="ECO:0007669"/>
    <property type="project" value="TreeGrafter"/>
</dbReference>
<evidence type="ECO:0000256" key="3">
    <source>
        <dbReference type="ARBA" id="ARBA00022729"/>
    </source>
</evidence>
<dbReference type="EC" id="3.2.1.51" evidence="2"/>
<keyword evidence="8" id="KW-1185">Reference proteome</keyword>
<evidence type="ECO:0000256" key="2">
    <source>
        <dbReference type="ARBA" id="ARBA00012662"/>
    </source>
</evidence>
<dbReference type="InterPro" id="IPR013780">
    <property type="entry name" value="Glyco_hydro_b"/>
</dbReference>
<evidence type="ECO:0000313" key="7">
    <source>
        <dbReference type="EMBL" id="OAM88595.1"/>
    </source>
</evidence>
<dbReference type="SUPFAM" id="SSF51445">
    <property type="entry name" value="(Trans)glycosidases"/>
    <property type="match status" value="1"/>
</dbReference>
<dbReference type="STRING" id="1184151.AW736_16135"/>
<protein>
    <recommendedName>
        <fullName evidence="2">alpha-L-fucosidase</fullName>
        <ecNumber evidence="2">3.2.1.51</ecNumber>
    </recommendedName>
</protein>
<feature type="domain" description="Glycoside hydrolase family 29 N-terminal" evidence="6">
    <location>
        <begin position="8"/>
        <end position="405"/>
    </location>
</feature>
<evidence type="ECO:0000256" key="5">
    <source>
        <dbReference type="ARBA" id="ARBA00023295"/>
    </source>
</evidence>
<organism evidence="7 8">
    <name type="scientific">Termitidicoccus mucosus</name>
    <dbReference type="NCBI Taxonomy" id="1184151"/>
    <lineage>
        <taxon>Bacteria</taxon>
        <taxon>Pseudomonadati</taxon>
        <taxon>Verrucomicrobiota</taxon>
        <taxon>Opitutia</taxon>
        <taxon>Opitutales</taxon>
        <taxon>Opitutaceae</taxon>
        <taxon>Termitidicoccus</taxon>
    </lineage>
</organism>
<keyword evidence="4" id="KW-0378">Hydrolase</keyword>
<dbReference type="RefSeq" id="WP_068771330.1">
    <property type="nucleotide sequence ID" value="NZ_CP109796.1"/>
</dbReference>
<proteinExistence type="inferred from homology"/>
<evidence type="ECO:0000259" key="6">
    <source>
        <dbReference type="Pfam" id="PF01120"/>
    </source>
</evidence>
<dbReference type="GO" id="GO:0004560">
    <property type="term" value="F:alpha-L-fucosidase activity"/>
    <property type="evidence" value="ECO:0007669"/>
    <property type="project" value="InterPro"/>
</dbReference>
<dbReference type="AlphaFoldDB" id="A0A178IHG9"/>
<dbReference type="Pfam" id="PF01120">
    <property type="entry name" value="Alpha_L_fucos"/>
    <property type="match status" value="1"/>
</dbReference>
<comment type="similarity">
    <text evidence="1">Belongs to the glycosyl hydrolase 29 family.</text>
</comment>
<dbReference type="GO" id="GO:0006004">
    <property type="term" value="P:fucose metabolic process"/>
    <property type="evidence" value="ECO:0007669"/>
    <property type="project" value="TreeGrafter"/>
</dbReference>